<keyword evidence="1" id="KW-1003">Cell membrane</keyword>
<evidence type="ECO:0000256" key="4">
    <source>
        <dbReference type="ARBA" id="ARBA00023136"/>
    </source>
</evidence>
<protein>
    <submittedName>
        <fullName evidence="7">VWA domain-containing protein</fullName>
    </submittedName>
</protein>
<dbReference type="Proteomes" id="UP000304864">
    <property type="component" value="Chromosome"/>
</dbReference>
<dbReference type="Pfam" id="PF00092">
    <property type="entry name" value="VWA"/>
    <property type="match status" value="1"/>
</dbReference>
<evidence type="ECO:0000259" key="6">
    <source>
        <dbReference type="PROSITE" id="PS50234"/>
    </source>
</evidence>
<sequence>MEQWLLQQIAFFAQLPTDAVVLFEQPQWFWLLLLWPLLWWLSHFRNEDDISQAQQSHTLLVKHPFIERFIGQQGVRSKSVWQWRLLAMNLLRGLLLFCLLLALASPVQKVASDSEPQTETVRDIVFVIESSASFVLPDYQLNNQSATRMQVVKSVLDDFIAQLPGNRFGFSIYAENAYSLLPLTADQDLARLTLQRLQPYLAGRTDEAMGEALGLALRATEQDANTTSRKRIVVLISDGLTEQSRVELSEVINYAQLLQVPIYTIGIGAGSDEADKREFTGLLYQPLEEQSLQALAEQTHGKYYRVGSSEQIGEVLALINQAEGVPFVLPPKPDQRIELYFYPLGLMLLLFAFYAALLLLWSKRSEKTGAQS</sequence>
<proteinExistence type="predicted"/>
<dbReference type="SMART" id="SM00327">
    <property type="entry name" value="VWA"/>
    <property type="match status" value="1"/>
</dbReference>
<dbReference type="PANTHER" id="PTHR22550">
    <property type="entry name" value="SPORE GERMINATION PROTEIN"/>
    <property type="match status" value="1"/>
</dbReference>
<dbReference type="InterPro" id="IPR002035">
    <property type="entry name" value="VWF_A"/>
</dbReference>
<gene>
    <name evidence="7" type="ORF">FE785_00445</name>
</gene>
<accession>A0A4P9K3B6</accession>
<dbReference type="SUPFAM" id="SSF53300">
    <property type="entry name" value="vWA-like"/>
    <property type="match status" value="1"/>
</dbReference>
<dbReference type="KEGG" id="thig:FE785_00445"/>
<dbReference type="PANTHER" id="PTHR22550:SF5">
    <property type="entry name" value="LEUCINE ZIPPER PROTEIN 4"/>
    <property type="match status" value="1"/>
</dbReference>
<dbReference type="InterPro" id="IPR036465">
    <property type="entry name" value="vWFA_dom_sf"/>
</dbReference>
<feature type="domain" description="VWFA" evidence="6">
    <location>
        <begin position="123"/>
        <end position="319"/>
    </location>
</feature>
<evidence type="ECO:0000256" key="5">
    <source>
        <dbReference type="SAM" id="Phobius"/>
    </source>
</evidence>
<evidence type="ECO:0000313" key="7">
    <source>
        <dbReference type="EMBL" id="QCU89201.1"/>
    </source>
</evidence>
<reference evidence="7 8" key="1">
    <citation type="submission" date="2019-05" db="EMBL/GenBank/DDBJ databases">
        <title>Thiomicrorhabdus sediminis sp. nov, a novel sulfur-oxidizing bacterium isolated from coastal sediment.</title>
        <authorList>
            <person name="Liu X."/>
        </authorList>
    </citation>
    <scope>NUCLEOTIDE SEQUENCE [LARGE SCALE GENOMIC DNA]</scope>
    <source>
        <strain evidence="7 8">G1</strain>
    </source>
</reference>
<evidence type="ECO:0000256" key="2">
    <source>
        <dbReference type="ARBA" id="ARBA00022692"/>
    </source>
</evidence>
<dbReference type="PROSITE" id="PS50234">
    <property type="entry name" value="VWFA"/>
    <property type="match status" value="1"/>
</dbReference>
<name>A0A4P9K3B6_9GAMM</name>
<dbReference type="RefSeq" id="WP_138563328.1">
    <property type="nucleotide sequence ID" value="NZ_CP040602.1"/>
</dbReference>
<dbReference type="EMBL" id="CP040602">
    <property type="protein sequence ID" value="QCU89201.1"/>
    <property type="molecule type" value="Genomic_DNA"/>
</dbReference>
<evidence type="ECO:0000256" key="1">
    <source>
        <dbReference type="ARBA" id="ARBA00022475"/>
    </source>
</evidence>
<evidence type="ECO:0000313" key="8">
    <source>
        <dbReference type="Proteomes" id="UP000304864"/>
    </source>
</evidence>
<feature type="transmembrane region" description="Helical" evidence="5">
    <location>
        <begin position="339"/>
        <end position="361"/>
    </location>
</feature>
<evidence type="ECO:0000256" key="3">
    <source>
        <dbReference type="ARBA" id="ARBA00022989"/>
    </source>
</evidence>
<dbReference type="AlphaFoldDB" id="A0A4P9K3B6"/>
<keyword evidence="2 5" id="KW-0812">Transmembrane</keyword>
<dbReference type="InterPro" id="IPR050768">
    <property type="entry name" value="UPF0353/GerABKA_families"/>
</dbReference>
<keyword evidence="8" id="KW-1185">Reference proteome</keyword>
<keyword evidence="4 5" id="KW-0472">Membrane</keyword>
<organism evidence="7 8">
    <name type="scientific">Thiomicrorhabdus sediminis</name>
    <dbReference type="NCBI Taxonomy" id="2580412"/>
    <lineage>
        <taxon>Bacteria</taxon>
        <taxon>Pseudomonadati</taxon>
        <taxon>Pseudomonadota</taxon>
        <taxon>Gammaproteobacteria</taxon>
        <taxon>Thiotrichales</taxon>
        <taxon>Piscirickettsiaceae</taxon>
        <taxon>Thiomicrorhabdus</taxon>
    </lineage>
</organism>
<dbReference type="OrthoDB" id="5611235at2"/>
<keyword evidence="3 5" id="KW-1133">Transmembrane helix</keyword>
<dbReference type="Gene3D" id="3.40.50.410">
    <property type="entry name" value="von Willebrand factor, type A domain"/>
    <property type="match status" value="1"/>
</dbReference>